<feature type="domain" description="DNA/RNA-binding protein Alba-like" evidence="8">
    <location>
        <begin position="45"/>
        <end position="105"/>
    </location>
</feature>
<evidence type="ECO:0000256" key="1">
    <source>
        <dbReference type="ARBA" id="ARBA00004137"/>
    </source>
</evidence>
<dbReference type="InterPro" id="IPR002775">
    <property type="entry name" value="DNA/RNA-bd_Alba-like"/>
</dbReference>
<dbReference type="AlphaFoldDB" id="A0A8F2VYK6"/>
<organism evidence="9">
    <name type="scientific">Candidozyma auris</name>
    <name type="common">Yeast</name>
    <name type="synonym">Candida auris</name>
    <dbReference type="NCBI Taxonomy" id="498019"/>
    <lineage>
        <taxon>Eukaryota</taxon>
        <taxon>Fungi</taxon>
        <taxon>Dikarya</taxon>
        <taxon>Ascomycota</taxon>
        <taxon>Saccharomycotina</taxon>
        <taxon>Pichiomycetes</taxon>
        <taxon>Metschnikowiaceae</taxon>
        <taxon>Candidozyma</taxon>
    </lineage>
</organism>
<dbReference type="SUPFAM" id="SSF82704">
    <property type="entry name" value="AlbA-like"/>
    <property type="match status" value="1"/>
</dbReference>
<dbReference type="Gene3D" id="3.30.110.20">
    <property type="entry name" value="Alba-like domain"/>
    <property type="match status" value="1"/>
</dbReference>
<accession>A0A8F2VYK6</accession>
<evidence type="ECO:0000256" key="4">
    <source>
        <dbReference type="ARBA" id="ARBA00023128"/>
    </source>
</evidence>
<dbReference type="FunFam" id="1.10.10.140:FF:000001">
    <property type="entry name" value="Cytochrome c oxidase subunit 6B1"/>
    <property type="match status" value="1"/>
</dbReference>
<evidence type="ECO:0000256" key="7">
    <source>
        <dbReference type="ARBA" id="ARBA00082359"/>
    </source>
</evidence>
<comment type="pathway">
    <text evidence="2">Energy metabolism; oxidative phosphorylation.</text>
</comment>
<dbReference type="GO" id="GO:0045277">
    <property type="term" value="C:respiratory chain complex IV"/>
    <property type="evidence" value="ECO:0007669"/>
    <property type="project" value="InterPro"/>
</dbReference>
<evidence type="ECO:0000256" key="3">
    <source>
        <dbReference type="ARBA" id="ARBA00006425"/>
    </source>
</evidence>
<dbReference type="Proteomes" id="UP000825438">
    <property type="component" value="Chromosome I"/>
</dbReference>
<comment type="similarity">
    <text evidence="3">Belongs to the cytochrome c oxidase subunit 6B family.</text>
</comment>
<dbReference type="PROSITE" id="PS51808">
    <property type="entry name" value="CHCH"/>
    <property type="match status" value="1"/>
</dbReference>
<evidence type="ECO:0000259" key="8">
    <source>
        <dbReference type="Pfam" id="PF01918"/>
    </source>
</evidence>
<protein>
    <recommendedName>
        <fullName evidence="6">Cytochrome c oxidase subunit 12, mitochondrial</fullName>
    </recommendedName>
    <alternativeName>
        <fullName evidence="7">Cytochrome c oxidase polypeptide VIb</fullName>
    </alternativeName>
</protein>
<dbReference type="Gene3D" id="1.10.10.140">
    <property type="entry name" value="Cytochrome c oxidase, subunit VIb"/>
    <property type="match status" value="1"/>
</dbReference>
<evidence type="ECO:0000256" key="2">
    <source>
        <dbReference type="ARBA" id="ARBA00004673"/>
    </source>
</evidence>
<proteinExistence type="inferred from homology"/>
<dbReference type="InterPro" id="IPR036549">
    <property type="entry name" value="CX6/COA6-like_sf"/>
</dbReference>
<dbReference type="Pfam" id="PF01918">
    <property type="entry name" value="Alba"/>
    <property type="match status" value="1"/>
</dbReference>
<keyword evidence="4" id="KW-0496">Mitochondrion</keyword>
<dbReference type="SUPFAM" id="SSF47694">
    <property type="entry name" value="Cytochrome c oxidase subunit h"/>
    <property type="match status" value="1"/>
</dbReference>
<reference evidence="9" key="1">
    <citation type="submission" date="2021-06" db="EMBL/GenBank/DDBJ databases">
        <title>Candida auris outbreak in lebanese hospital.</title>
        <authorList>
            <person name="Finianos M."/>
        </authorList>
    </citation>
    <scope>NUCLEOTIDE SEQUENCE</scope>
    <source>
        <strain evidence="9">CA7LBN</strain>
    </source>
</reference>
<keyword evidence="5" id="KW-1015">Disulfide bond</keyword>
<sequence length="255" mass="29131">MPSGTERLAEILKEENDVFVTESRELYVDVSDALKLPPKMEASLVHVSRNTPSQRLVEKSIKTLNNENGILLTARGNEVKKLVAVIEQIKQQGPKKLRQLNRISIQPSLINPSYNAKHSIPNIQAFYGDEITTTSTEIALTKEIKGHKVYDVPAMSVLLLKSSVESHHYNFTTMALDLENFKFDTPQFDPRFPFTNQTKHCAQNYVDYHKCINVKGEEFEPCQIFFKTFTSLCPVDWVGKWDDQREAGKFPIKLD</sequence>
<dbReference type="GO" id="GO:0006123">
    <property type="term" value="P:mitochondrial electron transport, cytochrome c to oxygen"/>
    <property type="evidence" value="ECO:0007669"/>
    <property type="project" value="UniProtKB-ARBA"/>
</dbReference>
<evidence type="ECO:0000256" key="5">
    <source>
        <dbReference type="ARBA" id="ARBA00023157"/>
    </source>
</evidence>
<dbReference type="InterPro" id="IPR036882">
    <property type="entry name" value="Alba-like_dom_sf"/>
</dbReference>
<gene>
    <name evidence="9" type="ORF">CA7LBN_000942</name>
</gene>
<dbReference type="GO" id="GO:0003676">
    <property type="term" value="F:nucleic acid binding"/>
    <property type="evidence" value="ECO:0007669"/>
    <property type="project" value="InterPro"/>
</dbReference>
<evidence type="ECO:0000313" key="9">
    <source>
        <dbReference type="EMBL" id="QWW22196.1"/>
    </source>
</evidence>
<dbReference type="PANTHER" id="PTHR11387">
    <property type="entry name" value="CYTOCHROME C OXIDASE SUBUNIT 6B"/>
    <property type="match status" value="1"/>
</dbReference>
<dbReference type="InterPro" id="IPR048280">
    <property type="entry name" value="COX6B-like"/>
</dbReference>
<dbReference type="GO" id="GO:0005743">
    <property type="term" value="C:mitochondrial inner membrane"/>
    <property type="evidence" value="ECO:0007669"/>
    <property type="project" value="UniProtKB-SubCell"/>
</dbReference>
<name>A0A8F2VYK6_CANAR</name>
<comment type="subcellular location">
    <subcellularLocation>
        <location evidence="1">Mitochondrion inner membrane</location>
        <topology evidence="1">Peripheral membrane protein</topology>
        <orientation evidence="1">Intermembrane side</orientation>
    </subcellularLocation>
</comment>
<dbReference type="InterPro" id="IPR003213">
    <property type="entry name" value="Cyt_c_oxidase_su6B"/>
</dbReference>
<dbReference type="Pfam" id="PF02297">
    <property type="entry name" value="COX6B"/>
    <property type="match status" value="1"/>
</dbReference>
<dbReference type="CDD" id="cd00926">
    <property type="entry name" value="Cyt_c_Oxidase_VIb"/>
    <property type="match status" value="1"/>
</dbReference>
<dbReference type="EMBL" id="CP076749">
    <property type="protein sequence ID" value="QWW22196.1"/>
    <property type="molecule type" value="Genomic_DNA"/>
</dbReference>
<evidence type="ECO:0000256" key="6">
    <source>
        <dbReference type="ARBA" id="ARBA00074891"/>
    </source>
</evidence>